<evidence type="ECO:0000313" key="2">
    <source>
        <dbReference type="Proteomes" id="UP000823749"/>
    </source>
</evidence>
<name>A0AAV6JLH2_9ERIC</name>
<organism evidence="1 2">
    <name type="scientific">Rhododendron griersonianum</name>
    <dbReference type="NCBI Taxonomy" id="479676"/>
    <lineage>
        <taxon>Eukaryota</taxon>
        <taxon>Viridiplantae</taxon>
        <taxon>Streptophyta</taxon>
        <taxon>Embryophyta</taxon>
        <taxon>Tracheophyta</taxon>
        <taxon>Spermatophyta</taxon>
        <taxon>Magnoliopsida</taxon>
        <taxon>eudicotyledons</taxon>
        <taxon>Gunneridae</taxon>
        <taxon>Pentapetalae</taxon>
        <taxon>asterids</taxon>
        <taxon>Ericales</taxon>
        <taxon>Ericaceae</taxon>
        <taxon>Ericoideae</taxon>
        <taxon>Rhodoreae</taxon>
        <taxon>Rhododendron</taxon>
    </lineage>
</organism>
<evidence type="ECO:0000313" key="1">
    <source>
        <dbReference type="EMBL" id="KAG5541962.1"/>
    </source>
</evidence>
<protein>
    <submittedName>
        <fullName evidence="1">Uncharacterized protein</fullName>
    </submittedName>
</protein>
<accession>A0AAV6JLH2</accession>
<dbReference type="AlphaFoldDB" id="A0AAV6JLH2"/>
<reference evidence="1" key="1">
    <citation type="submission" date="2020-08" db="EMBL/GenBank/DDBJ databases">
        <title>Plant Genome Project.</title>
        <authorList>
            <person name="Zhang R.-G."/>
        </authorList>
    </citation>
    <scope>NUCLEOTIDE SEQUENCE</scope>
    <source>
        <strain evidence="1">WSP0</strain>
        <tissue evidence="1">Leaf</tissue>
    </source>
</reference>
<sequence>MALKAATIPTTKNVGCRPFGHMCVLKRQPSKNNSERLSRTNSSSMKFGVLWRRCSSHSHAYTLAATRIGVSEGCVSMRICLVAARMVVTILSISIGNQPM</sequence>
<proteinExistence type="predicted"/>
<comment type="caution">
    <text evidence="1">The sequence shown here is derived from an EMBL/GenBank/DDBJ whole genome shotgun (WGS) entry which is preliminary data.</text>
</comment>
<keyword evidence="2" id="KW-1185">Reference proteome</keyword>
<dbReference type="Proteomes" id="UP000823749">
    <property type="component" value="Chromosome 7"/>
</dbReference>
<dbReference type="EMBL" id="JACTNZ010000007">
    <property type="protein sequence ID" value="KAG5541962.1"/>
    <property type="molecule type" value="Genomic_DNA"/>
</dbReference>
<gene>
    <name evidence="1" type="ORF">RHGRI_021704</name>
</gene>